<name>A0A835Q900_VANPL</name>
<evidence type="ECO:0000313" key="2">
    <source>
        <dbReference type="Proteomes" id="UP000639772"/>
    </source>
</evidence>
<organism evidence="1 2">
    <name type="scientific">Vanilla planifolia</name>
    <name type="common">Vanilla</name>
    <dbReference type="NCBI Taxonomy" id="51239"/>
    <lineage>
        <taxon>Eukaryota</taxon>
        <taxon>Viridiplantae</taxon>
        <taxon>Streptophyta</taxon>
        <taxon>Embryophyta</taxon>
        <taxon>Tracheophyta</taxon>
        <taxon>Spermatophyta</taxon>
        <taxon>Magnoliopsida</taxon>
        <taxon>Liliopsida</taxon>
        <taxon>Asparagales</taxon>
        <taxon>Orchidaceae</taxon>
        <taxon>Vanilloideae</taxon>
        <taxon>Vanilleae</taxon>
        <taxon>Vanilla</taxon>
    </lineage>
</organism>
<dbReference type="EMBL" id="JADCNM010000010">
    <property type="protein sequence ID" value="KAG0464987.1"/>
    <property type="molecule type" value="Genomic_DNA"/>
</dbReference>
<comment type="caution">
    <text evidence="1">The sequence shown here is derived from an EMBL/GenBank/DDBJ whole genome shotgun (WGS) entry which is preliminary data.</text>
</comment>
<evidence type="ECO:0000313" key="1">
    <source>
        <dbReference type="EMBL" id="KAG0464987.1"/>
    </source>
</evidence>
<gene>
    <name evidence="1" type="ORF">HPP92_019151</name>
</gene>
<proteinExistence type="predicted"/>
<reference evidence="1 2" key="1">
    <citation type="journal article" date="2020" name="Nat. Food">
        <title>A phased Vanilla planifolia genome enables genetic improvement of flavour and production.</title>
        <authorList>
            <person name="Hasing T."/>
            <person name="Tang H."/>
            <person name="Brym M."/>
            <person name="Khazi F."/>
            <person name="Huang T."/>
            <person name="Chambers A.H."/>
        </authorList>
    </citation>
    <scope>NUCLEOTIDE SEQUENCE [LARGE SCALE GENOMIC DNA]</scope>
    <source>
        <tissue evidence="1">Leaf</tissue>
    </source>
</reference>
<protein>
    <submittedName>
        <fullName evidence="1">Uncharacterized protein</fullName>
    </submittedName>
</protein>
<dbReference type="AlphaFoldDB" id="A0A835Q900"/>
<sequence>MAYAELAEYSTSYRRSAIPGCRWMVGGCRGGRGEADPIALFSTLRGQRNLGKPRFGEVCCLYELMWAGAVGADYRGDGVSKDYILIQGSMKVIWTKPVVIMGALYNTSHRHLAIIKNEESSTEPAVRAKVAMSAAVSL</sequence>
<dbReference type="Proteomes" id="UP000639772">
    <property type="component" value="Chromosome 10"/>
</dbReference>
<accession>A0A835Q900</accession>